<accession>A0AAV4C1S4</accession>
<comment type="caution">
    <text evidence="1">The sequence shown here is derived from an EMBL/GenBank/DDBJ whole genome shotgun (WGS) entry which is preliminary data.</text>
</comment>
<sequence length="85" mass="9917">MAGLDLQNIMAHSLTLHQRIKEEKHTALFEKSEKLLKECAYHRPQRFYCQRARITGHNVSTVKERVSQATTSLLSKSAYHRPQRL</sequence>
<dbReference type="Proteomes" id="UP000735302">
    <property type="component" value="Unassembled WGS sequence"/>
</dbReference>
<evidence type="ECO:0000313" key="1">
    <source>
        <dbReference type="EMBL" id="GFO25350.1"/>
    </source>
</evidence>
<reference evidence="1 2" key="1">
    <citation type="journal article" date="2021" name="Elife">
        <title>Chloroplast acquisition without the gene transfer in kleptoplastic sea slugs, Plakobranchus ocellatus.</title>
        <authorList>
            <person name="Maeda T."/>
            <person name="Takahashi S."/>
            <person name="Yoshida T."/>
            <person name="Shimamura S."/>
            <person name="Takaki Y."/>
            <person name="Nagai Y."/>
            <person name="Toyoda A."/>
            <person name="Suzuki Y."/>
            <person name="Arimoto A."/>
            <person name="Ishii H."/>
            <person name="Satoh N."/>
            <person name="Nishiyama T."/>
            <person name="Hasebe M."/>
            <person name="Maruyama T."/>
            <person name="Minagawa J."/>
            <person name="Obokata J."/>
            <person name="Shigenobu S."/>
        </authorList>
    </citation>
    <scope>NUCLEOTIDE SEQUENCE [LARGE SCALE GENOMIC DNA]</scope>
</reference>
<name>A0AAV4C1S4_9GAST</name>
<protein>
    <submittedName>
        <fullName evidence="1">Uncharacterized protein</fullName>
    </submittedName>
</protein>
<dbReference type="AlphaFoldDB" id="A0AAV4C1S4"/>
<dbReference type="EMBL" id="BLXT01005746">
    <property type="protein sequence ID" value="GFO25350.1"/>
    <property type="molecule type" value="Genomic_DNA"/>
</dbReference>
<organism evidence="1 2">
    <name type="scientific">Plakobranchus ocellatus</name>
    <dbReference type="NCBI Taxonomy" id="259542"/>
    <lineage>
        <taxon>Eukaryota</taxon>
        <taxon>Metazoa</taxon>
        <taxon>Spiralia</taxon>
        <taxon>Lophotrochozoa</taxon>
        <taxon>Mollusca</taxon>
        <taxon>Gastropoda</taxon>
        <taxon>Heterobranchia</taxon>
        <taxon>Euthyneura</taxon>
        <taxon>Panpulmonata</taxon>
        <taxon>Sacoglossa</taxon>
        <taxon>Placobranchoidea</taxon>
        <taxon>Plakobranchidae</taxon>
        <taxon>Plakobranchus</taxon>
    </lineage>
</organism>
<proteinExistence type="predicted"/>
<gene>
    <name evidence="1" type="ORF">PoB_005185500</name>
</gene>
<keyword evidence="2" id="KW-1185">Reference proteome</keyword>
<evidence type="ECO:0000313" key="2">
    <source>
        <dbReference type="Proteomes" id="UP000735302"/>
    </source>
</evidence>